<reference evidence="1 2" key="1">
    <citation type="submission" date="2017-07" db="EMBL/GenBank/DDBJ databases">
        <authorList>
            <person name="Talla V."/>
            <person name="Backstrom N."/>
        </authorList>
    </citation>
    <scope>NUCLEOTIDE SEQUENCE [LARGE SCALE GENOMIC DNA]</scope>
</reference>
<accession>A0A5E4QVJ9</accession>
<keyword evidence="2" id="KW-1185">Reference proteome</keyword>
<organism evidence="1 2">
    <name type="scientific">Leptidea sinapis</name>
    <dbReference type="NCBI Taxonomy" id="189913"/>
    <lineage>
        <taxon>Eukaryota</taxon>
        <taxon>Metazoa</taxon>
        <taxon>Ecdysozoa</taxon>
        <taxon>Arthropoda</taxon>
        <taxon>Hexapoda</taxon>
        <taxon>Insecta</taxon>
        <taxon>Pterygota</taxon>
        <taxon>Neoptera</taxon>
        <taxon>Endopterygota</taxon>
        <taxon>Lepidoptera</taxon>
        <taxon>Glossata</taxon>
        <taxon>Ditrysia</taxon>
        <taxon>Papilionoidea</taxon>
        <taxon>Pieridae</taxon>
        <taxon>Dismorphiinae</taxon>
        <taxon>Leptidea</taxon>
    </lineage>
</organism>
<evidence type="ECO:0000313" key="1">
    <source>
        <dbReference type="EMBL" id="VVD01252.1"/>
    </source>
</evidence>
<dbReference type="AlphaFoldDB" id="A0A5E4QVJ9"/>
<dbReference type="Proteomes" id="UP000324832">
    <property type="component" value="Unassembled WGS sequence"/>
</dbReference>
<evidence type="ECO:0008006" key="3">
    <source>
        <dbReference type="Google" id="ProtNLM"/>
    </source>
</evidence>
<protein>
    <recommendedName>
        <fullName evidence="3">C2H2-type domain-containing protein</fullName>
    </recommendedName>
</protein>
<name>A0A5E4QVJ9_9NEOP</name>
<dbReference type="EMBL" id="FZQP02005255">
    <property type="protein sequence ID" value="VVD01252.1"/>
    <property type="molecule type" value="Genomic_DNA"/>
</dbReference>
<gene>
    <name evidence="1" type="ORF">LSINAPIS_LOCUS11712</name>
</gene>
<feature type="non-terminal residue" evidence="1">
    <location>
        <position position="120"/>
    </location>
</feature>
<proteinExistence type="predicted"/>
<sequence>MYANERPTTLVWTPCTHGVFRITKKRYFTLSLAQSWEELATQRSEWRTAVNTGIENFERSRLEDLDAKRLIRKTRPKPSYNYTRNSSGSLYYASCNRTFKTKFGFASHARAHERAQAKTS</sequence>
<evidence type="ECO:0000313" key="2">
    <source>
        <dbReference type="Proteomes" id="UP000324832"/>
    </source>
</evidence>